<proteinExistence type="predicted"/>
<organism evidence="1 2">
    <name type="scientific">Lactobacillus helveticus CIRM-BIA 951</name>
    <dbReference type="NCBI Taxonomy" id="1226334"/>
    <lineage>
        <taxon>Bacteria</taxon>
        <taxon>Bacillati</taxon>
        <taxon>Bacillota</taxon>
        <taxon>Bacilli</taxon>
        <taxon>Lactobacillales</taxon>
        <taxon>Lactobacillaceae</taxon>
        <taxon>Lactobacillus</taxon>
    </lineage>
</organism>
<accession>U6F6H0</accession>
<dbReference type="Proteomes" id="UP000017248">
    <property type="component" value="Unassembled WGS sequence"/>
</dbReference>
<dbReference type="RefSeq" id="WP_023190919.1">
    <property type="nucleotide sequence ID" value="NZ_HG530838.1"/>
</dbReference>
<dbReference type="EMBL" id="CBUK010000083">
    <property type="protein sequence ID" value="CDI58579.1"/>
    <property type="molecule type" value="Genomic_DNA"/>
</dbReference>
<evidence type="ECO:0000313" key="1">
    <source>
        <dbReference type="EMBL" id="CDI58579.1"/>
    </source>
</evidence>
<protein>
    <submittedName>
        <fullName evidence="1">Uncharacterized protein</fullName>
    </submittedName>
</protein>
<evidence type="ECO:0000313" key="2">
    <source>
        <dbReference type="Proteomes" id="UP000017248"/>
    </source>
</evidence>
<keyword evidence="2" id="KW-1185">Reference proteome</keyword>
<comment type="caution">
    <text evidence="1">The sequence shown here is derived from an EMBL/GenBank/DDBJ whole genome shotgun (WGS) entry which is preliminary data.</text>
</comment>
<name>U6F6H0_LACHE</name>
<reference evidence="1" key="1">
    <citation type="submission" date="2013-09" db="EMBL/GenBank/DDBJ databases">
        <title>Draft Genome Sequence of five Lactobacillus helveticus strains CIRM-BIA 101T, 103, 104, 951 and 953 isolated from milk product.</title>
        <authorList>
            <person name="Valence F."/>
            <person name="Chuat V."/>
            <person name="Ma L."/>
            <person name="Creno S."/>
            <person name="Falentin H."/>
            <person name="Lortal S."/>
            <person name="Bizet C."/>
            <person name="Clermont D."/>
            <person name="Loux V."/>
            <person name="Bouchier C."/>
            <person name="Cousin S."/>
        </authorList>
    </citation>
    <scope>NUCLEOTIDE SEQUENCE [LARGE SCALE GENOMIC DNA]</scope>
    <source>
        <strain evidence="1">CIRM-BIA 951</strain>
    </source>
</reference>
<dbReference type="HOGENOM" id="CLU_3062798_0_0_9"/>
<sequence>MSSYKGMVQAHEIGIEIADMLEKYGMNSEEGEMLISEIKKAFDNYNDTYVSFE</sequence>
<dbReference type="AlphaFoldDB" id="U6F6H0"/>
<gene>
    <name evidence="1" type="ORF">LHCIRMBIA951_00811</name>
</gene>